<feature type="non-terminal residue" evidence="2">
    <location>
        <position position="54"/>
    </location>
</feature>
<proteinExistence type="predicted"/>
<organism evidence="2 3">
    <name type="scientific">Lynx pardinus</name>
    <name type="common">Iberian lynx</name>
    <name type="synonym">Felis pardina</name>
    <dbReference type="NCBI Taxonomy" id="191816"/>
    <lineage>
        <taxon>Eukaryota</taxon>
        <taxon>Metazoa</taxon>
        <taxon>Chordata</taxon>
        <taxon>Craniata</taxon>
        <taxon>Vertebrata</taxon>
        <taxon>Euteleostomi</taxon>
        <taxon>Mammalia</taxon>
        <taxon>Eutheria</taxon>
        <taxon>Laurasiatheria</taxon>
        <taxon>Carnivora</taxon>
        <taxon>Feliformia</taxon>
        <taxon>Felidae</taxon>
        <taxon>Felinae</taxon>
        <taxon>Lynx</taxon>
    </lineage>
</organism>
<name>A0A485NQI2_LYNPA</name>
<sequence>KLVQIKQEVWQKLEERTAQGNKQTHLSVVLVGENPASPSYIHNKTRAAARVGVN</sequence>
<evidence type="ECO:0000313" key="2">
    <source>
        <dbReference type="EMBL" id="VFV35480.1"/>
    </source>
</evidence>
<dbReference type="SUPFAM" id="SSF53223">
    <property type="entry name" value="Aminoacid dehydrogenase-like, N-terminal domain"/>
    <property type="match status" value="1"/>
</dbReference>
<feature type="non-terminal residue" evidence="2">
    <location>
        <position position="1"/>
    </location>
</feature>
<evidence type="ECO:0000313" key="3">
    <source>
        <dbReference type="Proteomes" id="UP000386466"/>
    </source>
</evidence>
<dbReference type="EMBL" id="CAAGRJ010021377">
    <property type="protein sequence ID" value="VFV35480.1"/>
    <property type="molecule type" value="Genomic_DNA"/>
</dbReference>
<dbReference type="GO" id="GO:0004488">
    <property type="term" value="F:methylenetetrahydrofolate dehydrogenase (NADP+) activity"/>
    <property type="evidence" value="ECO:0007669"/>
    <property type="project" value="InterPro"/>
</dbReference>
<dbReference type="Proteomes" id="UP000386466">
    <property type="component" value="Unassembled WGS sequence"/>
</dbReference>
<feature type="domain" description="Tetrahydrofolate dehydrogenase/cyclohydrolase catalytic" evidence="1">
    <location>
        <begin position="4"/>
        <end position="54"/>
    </location>
</feature>
<dbReference type="InterPro" id="IPR020630">
    <property type="entry name" value="THF_DH/CycHdrlase_cat_dom"/>
</dbReference>
<gene>
    <name evidence="2" type="ORF">LYPA_23C012899</name>
</gene>
<dbReference type="Pfam" id="PF00763">
    <property type="entry name" value="THF_DHG_CYH"/>
    <property type="match status" value="1"/>
</dbReference>
<keyword evidence="3" id="KW-1185">Reference proteome</keyword>
<evidence type="ECO:0000259" key="1">
    <source>
        <dbReference type="Pfam" id="PF00763"/>
    </source>
</evidence>
<accession>A0A485NQI2</accession>
<dbReference type="Gene3D" id="3.40.50.10860">
    <property type="entry name" value="Leucine Dehydrogenase, chain A, domain 1"/>
    <property type="match status" value="1"/>
</dbReference>
<reference evidence="2 3" key="1">
    <citation type="submission" date="2019-01" db="EMBL/GenBank/DDBJ databases">
        <authorList>
            <person name="Alioto T."/>
            <person name="Alioto T."/>
        </authorList>
    </citation>
    <scope>NUCLEOTIDE SEQUENCE [LARGE SCALE GENOMIC DNA]</scope>
</reference>
<dbReference type="AlphaFoldDB" id="A0A485NQI2"/>
<dbReference type="InterPro" id="IPR046346">
    <property type="entry name" value="Aminoacid_DH-like_N_sf"/>
</dbReference>
<protein>
    <submittedName>
        <fullName evidence="2">Methylenetetrahydrofolate dehydrogenase</fullName>
    </submittedName>
</protein>